<evidence type="ECO:0000256" key="1">
    <source>
        <dbReference type="SAM" id="MobiDB-lite"/>
    </source>
</evidence>
<comment type="caution">
    <text evidence="2">The sequence shown here is derived from an EMBL/GenBank/DDBJ whole genome shotgun (WGS) entry which is preliminary data.</text>
</comment>
<feature type="region of interest" description="Disordered" evidence="1">
    <location>
        <begin position="1"/>
        <end position="21"/>
    </location>
</feature>
<sequence>PNSSSRLTAASSSSIHKRQQRQQTAPFVFPLKNRTIPTLDFRFWVSISFSRRLAMEVLGVVSFSRRLAMEINNSEDQQWRFWVSFSFSRRLAMEINNSVATIKGNLRSLCGSNASDEEDLTFPTGSSLECYSSGSPSYSLIFGL</sequence>
<protein>
    <submittedName>
        <fullName evidence="2">Uncharacterized protein</fullName>
    </submittedName>
</protein>
<accession>A0ABD2QXS2</accession>
<reference evidence="2 3" key="1">
    <citation type="submission" date="2024-05" db="EMBL/GenBank/DDBJ databases">
        <title>De novo assembly of an allotetraploid wild potato.</title>
        <authorList>
            <person name="Hosaka A.J."/>
        </authorList>
    </citation>
    <scope>NUCLEOTIDE SEQUENCE [LARGE SCALE GENOMIC DNA]</scope>
    <source>
        <tissue evidence="2">Young leaves</tissue>
    </source>
</reference>
<dbReference type="AlphaFoldDB" id="A0ABD2QXS2"/>
<evidence type="ECO:0000313" key="2">
    <source>
        <dbReference type="EMBL" id="KAL3324329.1"/>
    </source>
</evidence>
<gene>
    <name evidence="2" type="ORF">AABB24_038479</name>
</gene>
<feature type="compositionally biased region" description="Low complexity" evidence="1">
    <location>
        <begin position="1"/>
        <end position="14"/>
    </location>
</feature>
<organism evidence="2 3">
    <name type="scientific">Solanum stoloniferum</name>
    <dbReference type="NCBI Taxonomy" id="62892"/>
    <lineage>
        <taxon>Eukaryota</taxon>
        <taxon>Viridiplantae</taxon>
        <taxon>Streptophyta</taxon>
        <taxon>Embryophyta</taxon>
        <taxon>Tracheophyta</taxon>
        <taxon>Spermatophyta</taxon>
        <taxon>Magnoliopsida</taxon>
        <taxon>eudicotyledons</taxon>
        <taxon>Gunneridae</taxon>
        <taxon>Pentapetalae</taxon>
        <taxon>asterids</taxon>
        <taxon>lamiids</taxon>
        <taxon>Solanales</taxon>
        <taxon>Solanaceae</taxon>
        <taxon>Solanoideae</taxon>
        <taxon>Solaneae</taxon>
        <taxon>Solanum</taxon>
    </lineage>
</organism>
<evidence type="ECO:0000313" key="3">
    <source>
        <dbReference type="Proteomes" id="UP001627284"/>
    </source>
</evidence>
<proteinExistence type="predicted"/>
<name>A0ABD2QXS2_9SOLN</name>
<keyword evidence="3" id="KW-1185">Reference proteome</keyword>
<feature type="non-terminal residue" evidence="2">
    <location>
        <position position="1"/>
    </location>
</feature>
<dbReference type="EMBL" id="JBJKTR010000023">
    <property type="protein sequence ID" value="KAL3324329.1"/>
    <property type="molecule type" value="Genomic_DNA"/>
</dbReference>
<dbReference type="Proteomes" id="UP001627284">
    <property type="component" value="Unassembled WGS sequence"/>
</dbReference>